<reference evidence="4" key="1">
    <citation type="journal article" date="2019" name="Int. J. Syst. Evol. Microbiol.">
        <title>The Global Catalogue of Microorganisms (GCM) 10K type strain sequencing project: providing services to taxonomists for standard genome sequencing and annotation.</title>
        <authorList>
            <consortium name="The Broad Institute Genomics Platform"/>
            <consortium name="The Broad Institute Genome Sequencing Center for Infectious Disease"/>
            <person name="Wu L."/>
            <person name="Ma J."/>
        </authorList>
    </citation>
    <scope>NUCLEOTIDE SEQUENCE [LARGE SCALE GENOMIC DNA]</scope>
    <source>
        <strain evidence="4">CCUG 56029</strain>
    </source>
</reference>
<dbReference type="InterPro" id="IPR011765">
    <property type="entry name" value="Pept_M16_N"/>
</dbReference>
<feature type="domain" description="Peptidase M16 C-terminal" evidence="2">
    <location>
        <begin position="192"/>
        <end position="354"/>
    </location>
</feature>
<keyword evidence="4" id="KW-1185">Reference proteome</keyword>
<gene>
    <name evidence="3" type="ORF">ACFOZ9_09450</name>
</gene>
<feature type="domain" description="Peptidase M16 N-terminal" evidence="1">
    <location>
        <begin position="37"/>
        <end position="149"/>
    </location>
</feature>
<evidence type="ECO:0000313" key="3">
    <source>
        <dbReference type="EMBL" id="MFC4426437.1"/>
    </source>
</evidence>
<dbReference type="InterPro" id="IPR050361">
    <property type="entry name" value="MPP/UQCRC_Complex"/>
</dbReference>
<dbReference type="InterPro" id="IPR007863">
    <property type="entry name" value="Peptidase_M16_C"/>
</dbReference>
<dbReference type="RefSeq" id="WP_380038900.1">
    <property type="nucleotide sequence ID" value="NZ_JBHSEH010000009.1"/>
</dbReference>
<protein>
    <submittedName>
        <fullName evidence="3">M16 family metallopeptidase</fullName>
    </submittedName>
</protein>
<dbReference type="Gene3D" id="3.30.830.10">
    <property type="entry name" value="Metalloenzyme, LuxS/M16 peptidase-like"/>
    <property type="match status" value="2"/>
</dbReference>
<evidence type="ECO:0000313" key="4">
    <source>
        <dbReference type="Proteomes" id="UP001595998"/>
    </source>
</evidence>
<evidence type="ECO:0000259" key="1">
    <source>
        <dbReference type="Pfam" id="PF00675"/>
    </source>
</evidence>
<dbReference type="PANTHER" id="PTHR11851">
    <property type="entry name" value="METALLOPROTEASE"/>
    <property type="match status" value="1"/>
</dbReference>
<dbReference type="Pfam" id="PF05193">
    <property type="entry name" value="Peptidase_M16_C"/>
    <property type="match status" value="1"/>
</dbReference>
<sequence>MPARSPSLPASAAEAHLWALPGGLRVAYERRRGPGFAFDLRLPVGSAHDPVGQEGMGGVLEEWLFKGAGALDARALQDAFDDLGVRRGGGVGPEATRLSASGLRADLGEALRLSAEVLRHPQLPEAELPVLTDLARQDLEALADSPSDLLAVQARRLAFPHPSGSSFAGFAHPASGTPEGLQALTPGSVRAHLQRYGQAGSVLGLVADLEPAETQELVEKALGDLRPGVHAEVPALFCPGGRAHHADEDAEQTHLSVTAPGVPPQHPDWLAWQVALTALSGGSASRLFTAVREERGLAYAVSASPVLLGGQGFLSMYAGSTPARAPETLEVLLMELNRLPRGLDEAEFRRACTGLTTSVVFGAESLRGRAGSLTRDLAVFGRVRPVAELRARLAALTLKDVNRFLASYDPSVHATITTLGPGEFTLPAAEVRHA</sequence>
<dbReference type="EMBL" id="JBHSEH010000009">
    <property type="protein sequence ID" value="MFC4426437.1"/>
    <property type="molecule type" value="Genomic_DNA"/>
</dbReference>
<comment type="caution">
    <text evidence="3">The sequence shown here is derived from an EMBL/GenBank/DDBJ whole genome shotgun (WGS) entry which is preliminary data.</text>
</comment>
<dbReference type="Proteomes" id="UP001595998">
    <property type="component" value="Unassembled WGS sequence"/>
</dbReference>
<evidence type="ECO:0000259" key="2">
    <source>
        <dbReference type="Pfam" id="PF05193"/>
    </source>
</evidence>
<accession>A0ABV8XP45</accession>
<name>A0ABV8XP45_9DEIO</name>
<dbReference type="InterPro" id="IPR011249">
    <property type="entry name" value="Metalloenz_LuxS/M16"/>
</dbReference>
<dbReference type="PANTHER" id="PTHR11851:SF219">
    <property type="entry name" value="HYPOTHETICAL ZINC PROTEASE"/>
    <property type="match status" value="1"/>
</dbReference>
<organism evidence="3 4">
    <name type="scientific">Deinococcus navajonensis</name>
    <dbReference type="NCBI Taxonomy" id="309884"/>
    <lineage>
        <taxon>Bacteria</taxon>
        <taxon>Thermotogati</taxon>
        <taxon>Deinococcota</taxon>
        <taxon>Deinococci</taxon>
        <taxon>Deinococcales</taxon>
        <taxon>Deinococcaceae</taxon>
        <taxon>Deinococcus</taxon>
    </lineage>
</organism>
<dbReference type="Pfam" id="PF00675">
    <property type="entry name" value="Peptidase_M16"/>
    <property type="match status" value="1"/>
</dbReference>
<proteinExistence type="predicted"/>
<dbReference type="SUPFAM" id="SSF63411">
    <property type="entry name" value="LuxS/MPP-like metallohydrolase"/>
    <property type="match status" value="2"/>
</dbReference>